<evidence type="ECO:0000313" key="3">
    <source>
        <dbReference type="EMBL" id="PZO88028.1"/>
    </source>
</evidence>
<feature type="signal peptide" evidence="2">
    <location>
        <begin position="1"/>
        <end position="24"/>
    </location>
</feature>
<dbReference type="AlphaFoldDB" id="A0A2W5C1Z9"/>
<reference evidence="3 4" key="1">
    <citation type="submission" date="2017-08" db="EMBL/GenBank/DDBJ databases">
        <title>Infants hospitalized years apart are colonized by the same room-sourced microbial strains.</title>
        <authorList>
            <person name="Brooks B."/>
            <person name="Olm M.R."/>
            <person name="Firek B.A."/>
            <person name="Baker R."/>
            <person name="Thomas B.C."/>
            <person name="Morowitz M.J."/>
            <person name="Banfield J.F."/>
        </authorList>
    </citation>
    <scope>NUCLEOTIDE SEQUENCE [LARGE SCALE GENOMIC DNA]</scope>
    <source>
        <strain evidence="3">S2_018_000_R2_104</strain>
    </source>
</reference>
<gene>
    <name evidence="3" type="ORF">DI626_02655</name>
</gene>
<keyword evidence="2" id="KW-0732">Signal</keyword>
<sequence length="306" mass="32680">MSMRLFLLATCSIAVVSAAFPAAAQDTVVAVPETAPAQTTAVAPVEEPVVSVIDSDEMPPPMTASEQTVPPDPAVLEQNAEQPVVQDPATAVPVTPETQAQQPAGNPETAPATQADAPANADGSATPPADGTQTPAQAAPLEGIANMLSMQNWSTPVEKEMAEQLNYAKPVVDMATMPSLFLTIPESDLILDARLGLNTRPVDDPGAPVANLPPGATELPTSALSVDAPREIKLSGLLYKSKSDWIIWLNGKQITPKSLPTEIYDIKVYKNYIELEWFDGNTNQIFPIRLRPHQRFNLDARMFLPG</sequence>
<dbReference type="Proteomes" id="UP000249557">
    <property type="component" value="Unassembled WGS sequence"/>
</dbReference>
<protein>
    <submittedName>
        <fullName evidence="3">Uncharacterized protein</fullName>
    </submittedName>
</protein>
<accession>A0A2W5C1Z9</accession>
<proteinExistence type="predicted"/>
<name>A0A2W5C1Z9_9BACT</name>
<feature type="compositionally biased region" description="Low complexity" evidence="1">
    <location>
        <begin position="109"/>
        <end position="122"/>
    </location>
</feature>
<feature type="region of interest" description="Disordered" evidence="1">
    <location>
        <begin position="92"/>
        <end position="136"/>
    </location>
</feature>
<evidence type="ECO:0000313" key="4">
    <source>
        <dbReference type="Proteomes" id="UP000249557"/>
    </source>
</evidence>
<dbReference type="EMBL" id="QFNK01000031">
    <property type="protein sequence ID" value="PZO88028.1"/>
    <property type="molecule type" value="Genomic_DNA"/>
</dbReference>
<evidence type="ECO:0000256" key="2">
    <source>
        <dbReference type="SAM" id="SignalP"/>
    </source>
</evidence>
<evidence type="ECO:0000256" key="1">
    <source>
        <dbReference type="SAM" id="MobiDB-lite"/>
    </source>
</evidence>
<comment type="caution">
    <text evidence="3">The sequence shown here is derived from an EMBL/GenBank/DDBJ whole genome shotgun (WGS) entry which is preliminary data.</text>
</comment>
<feature type="chain" id="PRO_5015985973" evidence="2">
    <location>
        <begin position="25"/>
        <end position="306"/>
    </location>
</feature>
<organism evidence="3 4">
    <name type="scientific">Micavibrio aeruginosavorus</name>
    <dbReference type="NCBI Taxonomy" id="349221"/>
    <lineage>
        <taxon>Bacteria</taxon>
        <taxon>Pseudomonadati</taxon>
        <taxon>Bdellovibrionota</taxon>
        <taxon>Bdellovibrionia</taxon>
        <taxon>Bdellovibrionales</taxon>
        <taxon>Pseudobdellovibrionaceae</taxon>
        <taxon>Micavibrio</taxon>
    </lineage>
</organism>